<feature type="transmembrane region" description="Helical" evidence="11">
    <location>
        <begin position="56"/>
        <end position="78"/>
    </location>
</feature>
<keyword evidence="7 11" id="KW-1133">Transmembrane helix</keyword>
<comment type="caution">
    <text evidence="13">The sequence shown here is derived from an EMBL/GenBank/DDBJ whole genome shotgun (WGS) entry which is preliminary data.</text>
</comment>
<dbReference type="GO" id="GO:0000139">
    <property type="term" value="C:Golgi membrane"/>
    <property type="evidence" value="ECO:0007669"/>
    <property type="project" value="UniProtKB-SubCell"/>
</dbReference>
<feature type="compositionally biased region" description="Polar residues" evidence="10">
    <location>
        <begin position="178"/>
        <end position="187"/>
    </location>
</feature>
<feature type="transmembrane region" description="Helical" evidence="11">
    <location>
        <begin position="484"/>
        <end position="504"/>
    </location>
</feature>
<dbReference type="STRING" id="983506.L8WZ93"/>
<evidence type="ECO:0000313" key="13">
    <source>
        <dbReference type="EMBL" id="ELU43275.1"/>
    </source>
</evidence>
<evidence type="ECO:0000313" key="14">
    <source>
        <dbReference type="Proteomes" id="UP000011668"/>
    </source>
</evidence>
<dbReference type="Pfam" id="PF09335">
    <property type="entry name" value="VTT_dom"/>
    <property type="match status" value="1"/>
</dbReference>
<proteinExistence type="inferred from homology"/>
<evidence type="ECO:0000256" key="4">
    <source>
        <dbReference type="ARBA" id="ARBA00013533"/>
    </source>
</evidence>
<name>L8WZ93_THACA</name>
<protein>
    <recommendedName>
        <fullName evidence="4">Golgi apparatus membrane protein TVP38</fullName>
    </recommendedName>
    <alternativeName>
        <fullName evidence="5">Golgi apparatus membrane protein tvp38</fullName>
    </alternativeName>
</protein>
<dbReference type="InterPro" id="IPR051076">
    <property type="entry name" value="Golgi_membrane_TVP38/TMEM64"/>
</dbReference>
<evidence type="ECO:0000256" key="3">
    <source>
        <dbReference type="ARBA" id="ARBA00008640"/>
    </source>
</evidence>
<dbReference type="GO" id="GO:0016192">
    <property type="term" value="P:vesicle-mediated transport"/>
    <property type="evidence" value="ECO:0007669"/>
    <property type="project" value="TreeGrafter"/>
</dbReference>
<comment type="similarity">
    <text evidence="3">Belongs to the TVP38/TMEM64 family.</text>
</comment>
<evidence type="ECO:0000256" key="8">
    <source>
        <dbReference type="ARBA" id="ARBA00023034"/>
    </source>
</evidence>
<feature type="transmembrane region" description="Helical" evidence="11">
    <location>
        <begin position="439"/>
        <end position="463"/>
    </location>
</feature>
<dbReference type="Proteomes" id="UP000011668">
    <property type="component" value="Unassembled WGS sequence"/>
</dbReference>
<dbReference type="OrthoDB" id="166803at2759"/>
<feature type="transmembrane region" description="Helical" evidence="11">
    <location>
        <begin position="326"/>
        <end position="347"/>
    </location>
</feature>
<dbReference type="PANTHER" id="PTHR47549:SF3">
    <property type="entry name" value="GOLGI APPARATUS MEMBRANE PROTEIN TVP38"/>
    <property type="match status" value="1"/>
</dbReference>
<gene>
    <name evidence="13" type="ORF">AG1IA_02713</name>
</gene>
<evidence type="ECO:0000256" key="6">
    <source>
        <dbReference type="ARBA" id="ARBA00022692"/>
    </source>
</evidence>
<feature type="compositionally biased region" description="Polar residues" evidence="10">
    <location>
        <begin position="148"/>
        <end position="168"/>
    </location>
</feature>
<keyword evidence="14" id="KW-1185">Reference proteome</keyword>
<dbReference type="InterPro" id="IPR032816">
    <property type="entry name" value="VTT_dom"/>
</dbReference>
<evidence type="ECO:0000256" key="5">
    <source>
        <dbReference type="ARBA" id="ARBA00020673"/>
    </source>
</evidence>
<evidence type="ECO:0000256" key="7">
    <source>
        <dbReference type="ARBA" id="ARBA00022989"/>
    </source>
</evidence>
<evidence type="ECO:0000256" key="10">
    <source>
        <dbReference type="SAM" id="MobiDB-lite"/>
    </source>
</evidence>
<evidence type="ECO:0000256" key="11">
    <source>
        <dbReference type="SAM" id="Phobius"/>
    </source>
</evidence>
<feature type="compositionally biased region" description="Pro residues" evidence="10">
    <location>
        <begin position="238"/>
        <end position="249"/>
    </location>
</feature>
<reference evidence="13 14" key="1">
    <citation type="journal article" date="2013" name="Nat. Commun.">
        <title>The evolution and pathogenic mechanisms of the rice sheath blight pathogen.</title>
        <authorList>
            <person name="Zheng A."/>
            <person name="Lin R."/>
            <person name="Xu L."/>
            <person name="Qin P."/>
            <person name="Tang C."/>
            <person name="Ai P."/>
            <person name="Zhang D."/>
            <person name="Liu Y."/>
            <person name="Sun Z."/>
            <person name="Feng H."/>
            <person name="Wang Y."/>
            <person name="Chen Y."/>
            <person name="Liang X."/>
            <person name="Fu R."/>
            <person name="Li Q."/>
            <person name="Zhang J."/>
            <person name="Yu X."/>
            <person name="Xie Z."/>
            <person name="Ding L."/>
            <person name="Guan P."/>
            <person name="Tang J."/>
            <person name="Liang Y."/>
            <person name="Wang S."/>
            <person name="Deng Q."/>
            <person name="Li S."/>
            <person name="Zhu J."/>
            <person name="Wang L."/>
            <person name="Liu H."/>
            <person name="Li P."/>
        </authorList>
    </citation>
    <scope>NUCLEOTIDE SEQUENCE [LARGE SCALE GENOMIC DNA]</scope>
    <source>
        <strain evidence="14">AG-1 IA</strain>
    </source>
</reference>
<organism evidence="13 14">
    <name type="scientific">Thanatephorus cucumeris (strain AG1-IA)</name>
    <name type="common">Rice sheath blight fungus</name>
    <name type="synonym">Rhizoctonia solani</name>
    <dbReference type="NCBI Taxonomy" id="983506"/>
    <lineage>
        <taxon>Eukaryota</taxon>
        <taxon>Fungi</taxon>
        <taxon>Dikarya</taxon>
        <taxon>Basidiomycota</taxon>
        <taxon>Agaricomycotina</taxon>
        <taxon>Agaricomycetes</taxon>
        <taxon>Cantharellales</taxon>
        <taxon>Ceratobasidiaceae</taxon>
        <taxon>Rhizoctonia</taxon>
        <taxon>Rhizoctonia solani AG-1</taxon>
    </lineage>
</organism>
<keyword evidence="6 11" id="KW-0812">Transmembrane</keyword>
<dbReference type="GO" id="GO:0000022">
    <property type="term" value="P:mitotic spindle elongation"/>
    <property type="evidence" value="ECO:0007669"/>
    <property type="project" value="TreeGrafter"/>
</dbReference>
<evidence type="ECO:0000259" key="12">
    <source>
        <dbReference type="Pfam" id="PF09335"/>
    </source>
</evidence>
<feature type="region of interest" description="Disordered" evidence="10">
    <location>
        <begin position="125"/>
        <end position="249"/>
    </location>
</feature>
<sequence>MHIPRSHVDFALSMRGATVVPPFEAEVTRVGLLPNHHRLYLASSLQQRRRIAFARWSVLFLHQGLSVVVLKIILSIFLGDRARPVPQHLHRHRLTGQRSSIPDCPSLSIARTLVIAVWQRAEPSLTTMSRNQPSSSTTPPASPFLDPQSHTSSRQQRPTFHYTNTNAHIPNLYPASHISRSSSTSDWPNEKARPLDSGVRRARSVDRTNAPLPLQHQSSLSVDDRSRPLPSTLALHSHPPPTRTPLPRYPYAPTRSPHPLRPEYTQELRIGGSTCTCDVPDSLKPWIPMMIWALSSIAFLVAITYYKTEVFTGLDELSQWLQVQGYQGQLILFFLIFVTTFPPLPLYSTLIGLSGYCFGAMTGAIISYFAALSGALVVFLLSRTFLRWHIARLISHSPSFKRILRAIEKRPSLLFLIRLAPYPYNVMNVLLASSPRLTLTTYTACTALSLFKVIIHTSIGASIHSFADYHMREGAKEDENSGLGRAWTIIGITLCVMLFMYLSWVARRAVDELDDEDEVFGGRGPVTRSLAPMRGRRDDEEAVAFLSPAAMDESDEFVNGGARSRETDMTEEWMHPYGSCPSMLIFTAQYDVLVGIWSYAIYLGRIFQYPMLGQVVHPRQLLPRFCSRLELSATHASFASVDRRPNARCST</sequence>
<dbReference type="PANTHER" id="PTHR47549">
    <property type="entry name" value="GOLGI APPARATUS MEMBRANE PROTEIN TVP38-RELATED"/>
    <property type="match status" value="1"/>
</dbReference>
<evidence type="ECO:0000256" key="1">
    <source>
        <dbReference type="ARBA" id="ARBA00002978"/>
    </source>
</evidence>
<evidence type="ECO:0000256" key="2">
    <source>
        <dbReference type="ARBA" id="ARBA00004653"/>
    </source>
</evidence>
<comment type="subcellular location">
    <subcellularLocation>
        <location evidence="2">Golgi apparatus membrane</location>
        <topology evidence="2">Multi-pass membrane protein</topology>
    </subcellularLocation>
</comment>
<keyword evidence="8" id="KW-0333">Golgi apparatus</keyword>
<feature type="domain" description="VTT" evidence="12">
    <location>
        <begin position="347"/>
        <end position="461"/>
    </location>
</feature>
<dbReference type="AlphaFoldDB" id="L8WZ93"/>
<dbReference type="HOGENOM" id="CLU_421023_0_0_1"/>
<dbReference type="EMBL" id="AFRT01000587">
    <property type="protein sequence ID" value="ELU43275.1"/>
    <property type="molecule type" value="Genomic_DNA"/>
</dbReference>
<feature type="transmembrane region" description="Helical" evidence="11">
    <location>
        <begin position="286"/>
        <end position="306"/>
    </location>
</feature>
<feature type="transmembrane region" description="Helical" evidence="11">
    <location>
        <begin position="353"/>
        <end position="382"/>
    </location>
</feature>
<accession>L8WZ93</accession>
<keyword evidence="9 11" id="KW-0472">Membrane</keyword>
<evidence type="ECO:0000256" key="9">
    <source>
        <dbReference type="ARBA" id="ARBA00023136"/>
    </source>
</evidence>
<comment type="function">
    <text evidence="1">Golgi membrane protein involved in vesicular trafficking and spindle migration.</text>
</comment>